<keyword evidence="2" id="KW-1185">Reference proteome</keyword>
<sequence>MTFPLPLKSRLPSAVRSLILQKKPNLRNMSSMARGLQPASVVALPRSLAPAFEKFCQINSGPLPLLGESEPGKWMLPALGAVPGTK</sequence>
<reference evidence="1" key="1">
    <citation type="submission" date="2019-08" db="EMBL/GenBank/DDBJ databases">
        <title>Phocoena sinus (Vaquita) genome, mPhoSin1, primary haplotype.</title>
        <authorList>
            <person name="Morin P."/>
            <person name="Mountcastle J."/>
            <person name="Fungtammasan C."/>
            <person name="Rhie A."/>
            <person name="Rojas-Bracho L."/>
            <person name="Smith C.R."/>
            <person name="Taylor B.L."/>
            <person name="Gulland F.M.D."/>
            <person name="Musser W."/>
            <person name="Houck M."/>
            <person name="Haase B."/>
            <person name="Paez S."/>
            <person name="Howe K."/>
            <person name="Torrance J."/>
            <person name="Formenti G."/>
            <person name="Phillippy A."/>
            <person name="Ryder O."/>
            <person name="Jarvis E.D."/>
            <person name="Fedrigo O."/>
        </authorList>
    </citation>
    <scope>NUCLEOTIDE SEQUENCE [LARGE SCALE GENOMIC DNA]</scope>
</reference>
<dbReference type="GO" id="GO:0047820">
    <property type="term" value="F:D-glutamate cyclase activity"/>
    <property type="evidence" value="ECO:0007669"/>
    <property type="project" value="TreeGrafter"/>
</dbReference>
<dbReference type="AlphaFoldDB" id="A0A8C9EB50"/>
<evidence type="ECO:0000313" key="2">
    <source>
        <dbReference type="Proteomes" id="UP000694554"/>
    </source>
</evidence>
<organism evidence="1 2">
    <name type="scientific">Phocoena sinus</name>
    <name type="common">Vaquita</name>
    <dbReference type="NCBI Taxonomy" id="42100"/>
    <lineage>
        <taxon>Eukaryota</taxon>
        <taxon>Metazoa</taxon>
        <taxon>Chordata</taxon>
        <taxon>Craniata</taxon>
        <taxon>Vertebrata</taxon>
        <taxon>Euteleostomi</taxon>
        <taxon>Mammalia</taxon>
        <taxon>Eutheria</taxon>
        <taxon>Laurasiatheria</taxon>
        <taxon>Artiodactyla</taxon>
        <taxon>Whippomorpha</taxon>
        <taxon>Cetacea</taxon>
        <taxon>Odontoceti</taxon>
        <taxon>Phocoenidae</taxon>
        <taxon>Phocoena</taxon>
    </lineage>
</organism>
<dbReference type="GO" id="GO:0006536">
    <property type="term" value="P:glutamate metabolic process"/>
    <property type="evidence" value="ECO:0007669"/>
    <property type="project" value="TreeGrafter"/>
</dbReference>
<name>A0A8C9EB50_PHOSS</name>
<dbReference type="Proteomes" id="UP000694554">
    <property type="component" value="Chromosome 2"/>
</dbReference>
<dbReference type="InterPro" id="IPR038021">
    <property type="entry name" value="Putative_hydro-lyase"/>
</dbReference>
<evidence type="ECO:0000313" key="1">
    <source>
        <dbReference type="Ensembl" id="ENSPSNP00000029418.1"/>
    </source>
</evidence>
<reference evidence="1" key="3">
    <citation type="submission" date="2025-09" db="UniProtKB">
        <authorList>
            <consortium name="Ensembl"/>
        </authorList>
    </citation>
    <scope>IDENTIFICATION</scope>
</reference>
<proteinExistence type="predicted"/>
<dbReference type="PANTHER" id="PTHR32022">
    <property type="entry name" value="D-GLUTAMATE CYCLASE, MITOCHONDRIAL"/>
    <property type="match status" value="1"/>
</dbReference>
<dbReference type="Gene3D" id="3.40.1640.10">
    <property type="entry name" value="PSTPO5379-like"/>
    <property type="match status" value="1"/>
</dbReference>
<dbReference type="PANTHER" id="PTHR32022:SF10">
    <property type="entry name" value="D-GLUTAMATE CYCLASE, MITOCHONDRIAL"/>
    <property type="match status" value="1"/>
</dbReference>
<dbReference type="SUPFAM" id="SSF160920">
    <property type="entry name" value="PSTPO5379-like"/>
    <property type="match status" value="1"/>
</dbReference>
<dbReference type="GeneTree" id="ENSGT00390000002237"/>
<evidence type="ECO:0008006" key="3">
    <source>
        <dbReference type="Google" id="ProtNLM"/>
    </source>
</evidence>
<dbReference type="Ensembl" id="ENSPSNT00000033013.1">
    <property type="protein sequence ID" value="ENSPSNP00000029418.1"/>
    <property type="gene ID" value="ENSPSNG00000021300.1"/>
</dbReference>
<reference evidence="1" key="2">
    <citation type="submission" date="2025-08" db="UniProtKB">
        <authorList>
            <consortium name="Ensembl"/>
        </authorList>
    </citation>
    <scope>IDENTIFICATION</scope>
</reference>
<accession>A0A8C9EB50</accession>
<protein>
    <recommendedName>
        <fullName evidence="3">D-glutamate cyclase</fullName>
    </recommendedName>
</protein>